<protein>
    <submittedName>
        <fullName evidence="1">Uncharacterized protein</fullName>
    </submittedName>
</protein>
<evidence type="ECO:0000313" key="1">
    <source>
        <dbReference type="EMBL" id="KRG28244.1"/>
    </source>
</evidence>
<reference evidence="1" key="1">
    <citation type="submission" date="2015-10" db="EMBL/GenBank/DDBJ databases">
        <title>Draft genome sequence of Salegentibacter mishustinae KCTC 12263.</title>
        <authorList>
            <person name="Lin W."/>
            <person name="Zheng Q."/>
        </authorList>
    </citation>
    <scope>NUCLEOTIDE SEQUENCE [LARGE SCALE GENOMIC DNA]</scope>
    <source>
        <strain evidence="1">KCTC 12263</strain>
    </source>
</reference>
<accession>A0A0Q9ZGQ4</accession>
<comment type="caution">
    <text evidence="1">The sequence shown here is derived from an EMBL/GenBank/DDBJ whole genome shotgun (WGS) entry which is preliminary data.</text>
</comment>
<name>A0A0Q9ZGQ4_9FLAO</name>
<dbReference type="OrthoDB" id="10002875at2"/>
<dbReference type="RefSeq" id="WP_057481916.1">
    <property type="nucleotide sequence ID" value="NZ_BMWR01000001.1"/>
</dbReference>
<dbReference type="EMBL" id="LKTP01000023">
    <property type="protein sequence ID" value="KRG28244.1"/>
    <property type="molecule type" value="Genomic_DNA"/>
</dbReference>
<gene>
    <name evidence="1" type="ORF">APR42_05510</name>
</gene>
<dbReference type="AlphaFoldDB" id="A0A0Q9ZGQ4"/>
<keyword evidence="2" id="KW-1185">Reference proteome</keyword>
<proteinExistence type="predicted"/>
<evidence type="ECO:0000313" key="2">
    <source>
        <dbReference type="Proteomes" id="UP000051643"/>
    </source>
</evidence>
<sequence length="101" mass="12361">MKKLIEARIEEMENLLEDFDYDDDEKLQDLYYQIQDMFGNAWEGEFDDKKLQELEILQNRFDRLNKEWETPDERRDATLNMMFPDEDSREGFDVDDFFGLD</sequence>
<dbReference type="Proteomes" id="UP000051643">
    <property type="component" value="Unassembled WGS sequence"/>
</dbReference>
<organism evidence="1 2">
    <name type="scientific">Salegentibacter mishustinae</name>
    <dbReference type="NCBI Taxonomy" id="270918"/>
    <lineage>
        <taxon>Bacteria</taxon>
        <taxon>Pseudomonadati</taxon>
        <taxon>Bacteroidota</taxon>
        <taxon>Flavobacteriia</taxon>
        <taxon>Flavobacteriales</taxon>
        <taxon>Flavobacteriaceae</taxon>
        <taxon>Salegentibacter</taxon>
    </lineage>
</organism>
<dbReference type="STRING" id="270918.APR42_05510"/>